<sequence>MPGGATLTGLTQSICRSGKAKPPPGKNPARVRAIATRLFYGEIKEKTSREKAEIPNKCGHLQNRIAENNILPAPHVISLHRPTSGKNNKE</sequence>
<dbReference type="AlphaFoldDB" id="A0AAP9DBF9"/>
<evidence type="ECO:0000313" key="3">
    <source>
        <dbReference type="Proteomes" id="UP000317812"/>
    </source>
</evidence>
<dbReference type="EMBL" id="CP035382">
    <property type="protein sequence ID" value="QDK19203.1"/>
    <property type="molecule type" value="Genomic_DNA"/>
</dbReference>
<reference evidence="2 3" key="1">
    <citation type="submission" date="2019-01" db="EMBL/GenBank/DDBJ databases">
        <title>Florfenicol resistance in Enterobacteriaceae and whole-genome sequence analysis of florfenicol-resistant Leclercia adecarboxylata strain R25.</title>
        <authorList>
            <person name="Bao Q."/>
            <person name="Ying Y."/>
        </authorList>
    </citation>
    <scope>NUCLEOTIDE SEQUENCE [LARGE SCALE GENOMIC DNA]</scope>
    <source>
        <strain evidence="2 3">R25</strain>
    </source>
</reference>
<dbReference type="Proteomes" id="UP000317812">
    <property type="component" value="Chromosome"/>
</dbReference>
<accession>A0AAP9DBF9</accession>
<evidence type="ECO:0000313" key="2">
    <source>
        <dbReference type="EMBL" id="QDK19203.1"/>
    </source>
</evidence>
<gene>
    <name evidence="2" type="ORF">ES815_13205</name>
</gene>
<evidence type="ECO:0000256" key="1">
    <source>
        <dbReference type="SAM" id="MobiDB-lite"/>
    </source>
</evidence>
<protein>
    <submittedName>
        <fullName evidence="2">Uncharacterized protein</fullName>
    </submittedName>
</protein>
<feature type="region of interest" description="Disordered" evidence="1">
    <location>
        <begin position="1"/>
        <end position="28"/>
    </location>
</feature>
<organism evidence="2 3">
    <name type="scientific">Leclercia adecarboxylata</name>
    <dbReference type="NCBI Taxonomy" id="83655"/>
    <lineage>
        <taxon>Bacteria</taxon>
        <taxon>Pseudomonadati</taxon>
        <taxon>Pseudomonadota</taxon>
        <taxon>Gammaproteobacteria</taxon>
        <taxon>Enterobacterales</taxon>
        <taxon>Enterobacteriaceae</taxon>
        <taxon>Leclercia</taxon>
    </lineage>
</organism>
<name>A0AAP9DBF9_9ENTR</name>
<proteinExistence type="predicted"/>